<protein>
    <recommendedName>
        <fullName evidence="3">DNA-(apurinic or apyrimidinic site) lyase</fullName>
        <ecNumber evidence="3">4.2.99.18</ecNumber>
    </recommendedName>
</protein>
<dbReference type="InterPro" id="IPR015886">
    <property type="entry name" value="H2TH_FPG"/>
</dbReference>
<dbReference type="InterPro" id="IPR010979">
    <property type="entry name" value="Ribosomal_uS13-like_H2TH"/>
</dbReference>
<reference evidence="19" key="1">
    <citation type="journal article" date="2019" name="Int. J. Syst. Evol. Microbiol.">
        <title>The Global Catalogue of Microorganisms (GCM) 10K type strain sequencing project: providing services to taxonomists for standard genome sequencing and annotation.</title>
        <authorList>
            <consortium name="The Broad Institute Genomics Platform"/>
            <consortium name="The Broad Institute Genome Sequencing Center for Infectious Disease"/>
            <person name="Wu L."/>
            <person name="Ma J."/>
        </authorList>
    </citation>
    <scope>NUCLEOTIDE SEQUENCE [LARGE SCALE GENOMIC DNA]</scope>
    <source>
        <strain evidence="19">CGMCC 4.7241</strain>
    </source>
</reference>
<evidence type="ECO:0000313" key="19">
    <source>
        <dbReference type="Proteomes" id="UP001595699"/>
    </source>
</evidence>
<comment type="caution">
    <text evidence="18">The sequence shown here is derived from an EMBL/GenBank/DDBJ whole genome shotgun (WGS) entry which is preliminary data.</text>
</comment>
<dbReference type="InterPro" id="IPR035937">
    <property type="entry name" value="FPG_N"/>
</dbReference>
<dbReference type="PANTHER" id="PTHR42697">
    <property type="entry name" value="ENDONUCLEASE 8"/>
    <property type="match status" value="1"/>
</dbReference>
<accession>A0ABV7YAW2</accession>
<keyword evidence="10" id="KW-0234">DNA repair</keyword>
<dbReference type="PANTHER" id="PTHR42697:SF3">
    <property type="entry name" value="ENDONUCLEASE 8 1"/>
    <property type="match status" value="1"/>
</dbReference>
<dbReference type="PROSITE" id="PS01242">
    <property type="entry name" value="ZF_FPG_1"/>
    <property type="match status" value="1"/>
</dbReference>
<dbReference type="SUPFAM" id="SSF46946">
    <property type="entry name" value="S13-like H2TH domain"/>
    <property type="match status" value="1"/>
</dbReference>
<dbReference type="Pfam" id="PF06831">
    <property type="entry name" value="H2TH"/>
    <property type="match status" value="1"/>
</dbReference>
<dbReference type="SUPFAM" id="SSF81624">
    <property type="entry name" value="N-terminal domain of MutM-like DNA repair proteins"/>
    <property type="match status" value="1"/>
</dbReference>
<evidence type="ECO:0000256" key="4">
    <source>
        <dbReference type="ARBA" id="ARBA00022723"/>
    </source>
</evidence>
<evidence type="ECO:0000256" key="3">
    <source>
        <dbReference type="ARBA" id="ARBA00012720"/>
    </source>
</evidence>
<dbReference type="EC" id="4.2.99.18" evidence="3"/>
<dbReference type="Pfam" id="PF06827">
    <property type="entry name" value="zf-FPG_IleRS"/>
    <property type="match status" value="1"/>
</dbReference>
<keyword evidence="12" id="KW-0511">Multifunctional enzyme</keyword>
<evidence type="ECO:0000256" key="14">
    <source>
        <dbReference type="ARBA" id="ARBA00044632"/>
    </source>
</evidence>
<comment type="catalytic activity">
    <reaction evidence="14">
        <text>2'-deoxyribonucleotide-(2'-deoxyribose 5'-phosphate)-2'-deoxyribonucleotide-DNA = a 3'-end 2'-deoxyribonucleotide-(2,3-dehydro-2,3-deoxyribose 5'-phosphate)-DNA + a 5'-end 5'-phospho-2'-deoxyribonucleoside-DNA + H(+)</text>
        <dbReference type="Rhea" id="RHEA:66592"/>
        <dbReference type="Rhea" id="RHEA-COMP:13180"/>
        <dbReference type="Rhea" id="RHEA-COMP:16897"/>
        <dbReference type="Rhea" id="RHEA-COMP:17067"/>
        <dbReference type="ChEBI" id="CHEBI:15378"/>
        <dbReference type="ChEBI" id="CHEBI:136412"/>
        <dbReference type="ChEBI" id="CHEBI:157695"/>
        <dbReference type="ChEBI" id="CHEBI:167181"/>
        <dbReference type="EC" id="4.2.99.18"/>
    </reaction>
</comment>
<dbReference type="InterPro" id="IPR000214">
    <property type="entry name" value="Znf_DNA_glyclase/AP_lyase"/>
</dbReference>
<evidence type="ECO:0000259" key="17">
    <source>
        <dbReference type="PROSITE" id="PS51068"/>
    </source>
</evidence>
<evidence type="ECO:0000256" key="13">
    <source>
        <dbReference type="ARBA" id="ARBA00023295"/>
    </source>
</evidence>
<comment type="cofactor">
    <cofactor evidence="1">
        <name>Zn(2+)</name>
        <dbReference type="ChEBI" id="CHEBI:29105"/>
    </cofactor>
</comment>
<keyword evidence="7" id="KW-0378">Hydrolase</keyword>
<evidence type="ECO:0000256" key="7">
    <source>
        <dbReference type="ARBA" id="ARBA00022801"/>
    </source>
</evidence>
<evidence type="ECO:0000256" key="8">
    <source>
        <dbReference type="ARBA" id="ARBA00022833"/>
    </source>
</evidence>
<evidence type="ECO:0000256" key="15">
    <source>
        <dbReference type="PROSITE-ProRule" id="PRU00391"/>
    </source>
</evidence>
<keyword evidence="6 15" id="KW-0863">Zinc-finger</keyword>
<keyword evidence="19" id="KW-1185">Reference proteome</keyword>
<dbReference type="CDD" id="cd08970">
    <property type="entry name" value="AcNei1_N"/>
    <property type="match status" value="1"/>
</dbReference>
<evidence type="ECO:0000256" key="11">
    <source>
        <dbReference type="ARBA" id="ARBA00023239"/>
    </source>
</evidence>
<evidence type="ECO:0000256" key="2">
    <source>
        <dbReference type="ARBA" id="ARBA00009409"/>
    </source>
</evidence>
<evidence type="ECO:0000259" key="16">
    <source>
        <dbReference type="PROSITE" id="PS51066"/>
    </source>
</evidence>
<evidence type="ECO:0000313" key="18">
    <source>
        <dbReference type="EMBL" id="MFC3761318.1"/>
    </source>
</evidence>
<feature type="domain" description="Formamidopyrimidine-DNA glycosylase catalytic" evidence="17">
    <location>
        <begin position="1"/>
        <end position="94"/>
    </location>
</feature>
<name>A0ABV7YAW2_9ACTN</name>
<dbReference type="Proteomes" id="UP001595699">
    <property type="component" value="Unassembled WGS sequence"/>
</dbReference>
<dbReference type="InterPro" id="IPR015887">
    <property type="entry name" value="DNA_glyclase_Znf_dom_DNA_BS"/>
</dbReference>
<sequence>MPEGHTLHRLAREHKKLFVRRPVRVSSPQGRFTASAALVDGRVLQRAEAYGKHLFHHYGPDAIVHVHLGLIGEFSSLPLPELPPVGQVRMRMVGETHVVDLRGAIICELITAPQRRELLARLGPDPLRKNADPDLAYARIKKSKLSIAALLMEQKVLAGVGNVYRAEILFRHQVDPMLPGRQVDRALWDELWADLVTLMRRGVRVGRIDTVRPEHLPRAMGRAARKDRHGGEVYVYRRAEEPCHVCGTVVSKTILAGRNLYWCPTCQKG</sequence>
<comment type="similarity">
    <text evidence="2">Belongs to the FPG family.</text>
</comment>
<dbReference type="Gene3D" id="1.10.8.50">
    <property type="match status" value="1"/>
</dbReference>
<evidence type="ECO:0000256" key="12">
    <source>
        <dbReference type="ARBA" id="ARBA00023268"/>
    </source>
</evidence>
<dbReference type="EMBL" id="JBHRZH010000007">
    <property type="protein sequence ID" value="MFC3761318.1"/>
    <property type="molecule type" value="Genomic_DNA"/>
</dbReference>
<keyword evidence="4" id="KW-0479">Metal-binding</keyword>
<dbReference type="SUPFAM" id="SSF57716">
    <property type="entry name" value="Glucocorticoid receptor-like (DNA-binding domain)"/>
    <property type="match status" value="1"/>
</dbReference>
<dbReference type="SMART" id="SM01232">
    <property type="entry name" value="H2TH"/>
    <property type="match status" value="1"/>
</dbReference>
<dbReference type="PROSITE" id="PS51068">
    <property type="entry name" value="FPG_CAT"/>
    <property type="match status" value="1"/>
</dbReference>
<evidence type="ECO:0000256" key="6">
    <source>
        <dbReference type="ARBA" id="ARBA00022771"/>
    </source>
</evidence>
<evidence type="ECO:0000256" key="10">
    <source>
        <dbReference type="ARBA" id="ARBA00023204"/>
    </source>
</evidence>
<dbReference type="Gene3D" id="3.20.190.10">
    <property type="entry name" value="MutM-like, N-terminal"/>
    <property type="match status" value="1"/>
</dbReference>
<feature type="domain" description="FPG-type" evidence="16">
    <location>
        <begin position="234"/>
        <end position="268"/>
    </location>
</feature>
<keyword evidence="13" id="KW-0326">Glycosidase</keyword>
<dbReference type="InterPro" id="IPR010663">
    <property type="entry name" value="Znf_FPG/IleRS"/>
</dbReference>
<dbReference type="Pfam" id="PF01149">
    <property type="entry name" value="Fapy_DNA_glyco"/>
    <property type="match status" value="1"/>
</dbReference>
<proteinExistence type="inferred from homology"/>
<keyword evidence="11" id="KW-0456">Lyase</keyword>
<organism evidence="18 19">
    <name type="scientific">Tenggerimyces flavus</name>
    <dbReference type="NCBI Taxonomy" id="1708749"/>
    <lineage>
        <taxon>Bacteria</taxon>
        <taxon>Bacillati</taxon>
        <taxon>Actinomycetota</taxon>
        <taxon>Actinomycetes</taxon>
        <taxon>Propionibacteriales</taxon>
        <taxon>Nocardioidaceae</taxon>
        <taxon>Tenggerimyces</taxon>
    </lineage>
</organism>
<keyword evidence="9" id="KW-0238">DNA-binding</keyword>
<evidence type="ECO:0000256" key="5">
    <source>
        <dbReference type="ARBA" id="ARBA00022763"/>
    </source>
</evidence>
<dbReference type="PROSITE" id="PS51066">
    <property type="entry name" value="ZF_FPG_2"/>
    <property type="match status" value="1"/>
</dbReference>
<dbReference type="InterPro" id="IPR012319">
    <property type="entry name" value="FPG_cat"/>
</dbReference>
<keyword evidence="5" id="KW-0227">DNA damage</keyword>
<keyword evidence="8" id="KW-0862">Zinc</keyword>
<evidence type="ECO:0000256" key="9">
    <source>
        <dbReference type="ARBA" id="ARBA00023125"/>
    </source>
</evidence>
<dbReference type="RefSeq" id="WP_205117658.1">
    <property type="nucleotide sequence ID" value="NZ_JAFBCM010000001.1"/>
</dbReference>
<gene>
    <name evidence="18" type="ORF">ACFOUW_10740</name>
</gene>
<dbReference type="SMART" id="SM00898">
    <property type="entry name" value="Fapy_DNA_glyco"/>
    <property type="match status" value="1"/>
</dbReference>
<evidence type="ECO:0000256" key="1">
    <source>
        <dbReference type="ARBA" id="ARBA00001947"/>
    </source>
</evidence>